<evidence type="ECO:0000313" key="2">
    <source>
        <dbReference type="EMBL" id="GGN93301.1"/>
    </source>
</evidence>
<name>A0A830GLA0_9EURY</name>
<protein>
    <submittedName>
        <fullName evidence="2">Uncharacterized protein</fullName>
    </submittedName>
</protein>
<proteinExistence type="predicted"/>
<feature type="compositionally biased region" description="Basic and acidic residues" evidence="1">
    <location>
        <begin position="68"/>
        <end position="77"/>
    </location>
</feature>
<keyword evidence="3" id="KW-1185">Reference proteome</keyword>
<accession>A0A830GLA0</accession>
<evidence type="ECO:0000256" key="1">
    <source>
        <dbReference type="SAM" id="MobiDB-lite"/>
    </source>
</evidence>
<dbReference type="AlphaFoldDB" id="A0A830GLA0"/>
<evidence type="ECO:0000313" key="3">
    <source>
        <dbReference type="Proteomes" id="UP000605784"/>
    </source>
</evidence>
<organism evidence="2 3">
    <name type="scientific">Haloarcula pellucida</name>
    <dbReference type="NCBI Taxonomy" id="1427151"/>
    <lineage>
        <taxon>Archaea</taxon>
        <taxon>Methanobacteriati</taxon>
        <taxon>Methanobacteriota</taxon>
        <taxon>Stenosarchaea group</taxon>
        <taxon>Halobacteria</taxon>
        <taxon>Halobacteriales</taxon>
        <taxon>Haloarculaceae</taxon>
        <taxon>Haloarcula</taxon>
    </lineage>
</organism>
<reference evidence="2" key="2">
    <citation type="submission" date="2020-09" db="EMBL/GenBank/DDBJ databases">
        <authorList>
            <person name="Sun Q."/>
            <person name="Ohkuma M."/>
        </authorList>
    </citation>
    <scope>NUCLEOTIDE SEQUENCE</scope>
    <source>
        <strain evidence="2">JCM 17820</strain>
    </source>
</reference>
<dbReference type="EMBL" id="BMOU01000002">
    <property type="protein sequence ID" value="GGN93301.1"/>
    <property type="molecule type" value="Genomic_DNA"/>
</dbReference>
<sequence length="146" mass="16025">MTVKEVRWLWRRHGRVVDVDGHRLVRYLGVVRSLEEVNHGAETTAECDAETESDRSRDGEISYCVDPEYEHSERYRSGADVADDDSEAPESSGRRGAVTGGVVHPTSESTGHELTFFETPPGDKTYASLRPTGGTCPPAQTDVGMS</sequence>
<feature type="region of interest" description="Disordered" evidence="1">
    <location>
        <begin position="41"/>
        <end position="146"/>
    </location>
</feature>
<gene>
    <name evidence="2" type="ORF">GCM10009030_18590</name>
</gene>
<dbReference type="Proteomes" id="UP000605784">
    <property type="component" value="Unassembled WGS sequence"/>
</dbReference>
<reference evidence="2" key="1">
    <citation type="journal article" date="2014" name="Int. J. Syst. Evol. Microbiol.">
        <title>Complete genome sequence of Corynebacterium casei LMG S-19264T (=DSM 44701T), isolated from a smear-ripened cheese.</title>
        <authorList>
            <consortium name="US DOE Joint Genome Institute (JGI-PGF)"/>
            <person name="Walter F."/>
            <person name="Albersmeier A."/>
            <person name="Kalinowski J."/>
            <person name="Ruckert C."/>
        </authorList>
    </citation>
    <scope>NUCLEOTIDE SEQUENCE</scope>
    <source>
        <strain evidence="2">JCM 17820</strain>
    </source>
</reference>
<comment type="caution">
    <text evidence="2">The sequence shown here is derived from an EMBL/GenBank/DDBJ whole genome shotgun (WGS) entry which is preliminary data.</text>
</comment>